<dbReference type="GO" id="GO:0005506">
    <property type="term" value="F:iron ion binding"/>
    <property type="evidence" value="ECO:0007669"/>
    <property type="project" value="InterPro"/>
</dbReference>
<evidence type="ECO:0000256" key="6">
    <source>
        <dbReference type="PIRSR" id="PIRSR602401-1"/>
    </source>
</evidence>
<keyword evidence="5 6" id="KW-0408">Iron</keyword>
<dbReference type="CDD" id="cd11067">
    <property type="entry name" value="CYP152"/>
    <property type="match status" value="1"/>
</dbReference>
<dbReference type="Gene3D" id="1.10.630.10">
    <property type="entry name" value="Cytochrome P450"/>
    <property type="match status" value="1"/>
</dbReference>
<evidence type="ECO:0000256" key="2">
    <source>
        <dbReference type="ARBA" id="ARBA00022617"/>
    </source>
</evidence>
<evidence type="ECO:0000313" key="7">
    <source>
        <dbReference type="EMBL" id="CEI81671.1"/>
    </source>
</evidence>
<dbReference type="STRING" id="545501.BN997_01506"/>
<name>A0A0A1MRL8_9BACI</name>
<keyword evidence="3 6" id="KW-0479">Metal-binding</keyword>
<dbReference type="PANTHER" id="PTHR24302:SF15">
    <property type="entry name" value="FATTY-ACID PEROXYGENASE"/>
    <property type="match status" value="1"/>
</dbReference>
<dbReference type="OrthoDB" id="9764248at2"/>
<comment type="similarity">
    <text evidence="1">Belongs to the cytochrome P450 family.</text>
</comment>
<gene>
    <name evidence="7" type="primary">cypC_2</name>
    <name evidence="7" type="ORF">BN997_01506</name>
</gene>
<dbReference type="GO" id="GO:0004497">
    <property type="term" value="F:monooxygenase activity"/>
    <property type="evidence" value="ECO:0007669"/>
    <property type="project" value="InterPro"/>
</dbReference>
<dbReference type="InterPro" id="IPR036396">
    <property type="entry name" value="Cyt_P450_sf"/>
</dbReference>
<dbReference type="Pfam" id="PF00067">
    <property type="entry name" value="p450"/>
    <property type="match status" value="1"/>
</dbReference>
<dbReference type="GO" id="GO:0016705">
    <property type="term" value="F:oxidoreductase activity, acting on paired donors, with incorporation or reduction of molecular oxygen"/>
    <property type="evidence" value="ECO:0007669"/>
    <property type="project" value="InterPro"/>
</dbReference>
<dbReference type="InterPro" id="IPR001128">
    <property type="entry name" value="Cyt_P450"/>
</dbReference>
<evidence type="ECO:0000256" key="1">
    <source>
        <dbReference type="ARBA" id="ARBA00010617"/>
    </source>
</evidence>
<dbReference type="PANTHER" id="PTHR24302">
    <property type="entry name" value="CYTOCHROME P450 FAMILY 3"/>
    <property type="match status" value="1"/>
</dbReference>
<keyword evidence="2 6" id="KW-0349">Heme</keyword>
<dbReference type="PRINTS" id="PR00463">
    <property type="entry name" value="EP450I"/>
</dbReference>
<evidence type="ECO:0000256" key="5">
    <source>
        <dbReference type="ARBA" id="ARBA00023004"/>
    </source>
</evidence>
<reference evidence="7 8" key="1">
    <citation type="submission" date="2014-11" db="EMBL/GenBank/DDBJ databases">
        <authorList>
            <person name="Urmite Genomes Urmite Genomes"/>
        </authorList>
    </citation>
    <scope>NUCLEOTIDE SEQUENCE [LARGE SCALE GENOMIC DNA]</scope>
    <source>
        <strain evidence="7 8">Oc5</strain>
    </source>
</reference>
<proteinExistence type="inferred from homology"/>
<accession>A0A0A1MRL8</accession>
<comment type="cofactor">
    <cofactor evidence="6">
        <name>heme</name>
        <dbReference type="ChEBI" id="CHEBI:30413"/>
    </cofactor>
</comment>
<dbReference type="EMBL" id="CDGG01000001">
    <property type="protein sequence ID" value="CEI81671.1"/>
    <property type="molecule type" value="Genomic_DNA"/>
</dbReference>
<evidence type="ECO:0000256" key="3">
    <source>
        <dbReference type="ARBA" id="ARBA00022723"/>
    </source>
</evidence>
<dbReference type="GO" id="GO:0020037">
    <property type="term" value="F:heme binding"/>
    <property type="evidence" value="ECO:0007669"/>
    <property type="project" value="InterPro"/>
</dbReference>
<dbReference type="Proteomes" id="UP000040453">
    <property type="component" value="Unassembled WGS sequence"/>
</dbReference>
<sequence length="415" mass="48164">MTETHMPKDKGLDHTLKLLDEGYRFVTNRSDKFESRVFETRLLGEKTICMVGEKEAELFYDNAKFSRKDASPGRIQKTLFGEGGVQGLDGADHHHRKAMFMSLMTEERLNEISAIIREEWEQEMKRNSKEEIQVYQTAKYVLTKSALRWTGVPYEQEDIPEWADQLSDMFEDAGAVGWSHWQARQSRSKAEERITGLVERVRENTAEEVRKDSAVYHFAMHRDVNEELLDASVVAVELLNLLRPIVAIAVYIDFVLLAVHDYPEEAVKLETEEDLHRFIQEVRRFYPFFPVAPARVKADFTWGEYTFKEGTLTLLDLYGTNHDPAIWEEPDRFQPERFQGWKESPFNFIPQGGGEFDIGHRCAGEWMTMDVLKTTLDFFVNHLSFTFIEQDLDYEMNEIPPVPESGVIIEGVQSK</sequence>
<dbReference type="InterPro" id="IPR002401">
    <property type="entry name" value="Cyt_P450_E_grp-I"/>
</dbReference>
<protein>
    <submittedName>
        <fullName evidence="7">Fatty-acid peroxygenase</fullName>
    </submittedName>
</protein>
<dbReference type="SUPFAM" id="SSF48264">
    <property type="entry name" value="Cytochrome P450"/>
    <property type="match status" value="1"/>
</dbReference>
<dbReference type="AlphaFoldDB" id="A0A0A1MRL8"/>
<evidence type="ECO:0000256" key="4">
    <source>
        <dbReference type="ARBA" id="ARBA00023002"/>
    </source>
</evidence>
<keyword evidence="4" id="KW-0560">Oxidoreductase</keyword>
<dbReference type="RefSeq" id="WP_042530961.1">
    <property type="nucleotide sequence ID" value="NZ_CDGG01000001.1"/>
</dbReference>
<evidence type="ECO:0000313" key="8">
    <source>
        <dbReference type="Proteomes" id="UP000040453"/>
    </source>
</evidence>
<feature type="binding site" description="axial binding residue" evidence="6">
    <location>
        <position position="362"/>
    </location>
    <ligand>
        <name>heme</name>
        <dbReference type="ChEBI" id="CHEBI:30413"/>
    </ligand>
    <ligandPart>
        <name>Fe</name>
        <dbReference type="ChEBI" id="CHEBI:18248"/>
    </ligandPart>
</feature>
<keyword evidence="8" id="KW-1185">Reference proteome</keyword>
<dbReference type="InterPro" id="IPR050705">
    <property type="entry name" value="Cytochrome_P450_3A"/>
</dbReference>
<organism evidence="7 8">
    <name type="scientific">Oceanobacillus oncorhynchi</name>
    <dbReference type="NCBI Taxonomy" id="545501"/>
    <lineage>
        <taxon>Bacteria</taxon>
        <taxon>Bacillati</taxon>
        <taxon>Bacillota</taxon>
        <taxon>Bacilli</taxon>
        <taxon>Bacillales</taxon>
        <taxon>Bacillaceae</taxon>
        <taxon>Oceanobacillus</taxon>
    </lineage>
</organism>